<keyword evidence="3" id="KW-1185">Reference proteome</keyword>
<gene>
    <name evidence="2" type="ORF">SBRY_170016</name>
</gene>
<dbReference type="AlphaFoldDB" id="A0A9W4GZ85"/>
<feature type="chain" id="PRO_5040819502" evidence="1">
    <location>
        <begin position="33"/>
        <end position="129"/>
    </location>
</feature>
<proteinExistence type="predicted"/>
<keyword evidence="1" id="KW-0732">Signal</keyword>
<evidence type="ECO:0000313" key="3">
    <source>
        <dbReference type="Proteomes" id="UP001153328"/>
    </source>
</evidence>
<comment type="caution">
    <text evidence="2">The sequence shown here is derived from an EMBL/GenBank/DDBJ whole genome shotgun (WGS) entry which is preliminary data.</text>
</comment>
<evidence type="ECO:0000313" key="2">
    <source>
        <dbReference type="EMBL" id="CAG7623853.1"/>
    </source>
</evidence>
<evidence type="ECO:0000256" key="1">
    <source>
        <dbReference type="SAM" id="SignalP"/>
    </source>
</evidence>
<organism evidence="2 3">
    <name type="scientific">Actinacidiphila bryophytorum</name>
    <dbReference type="NCBI Taxonomy" id="1436133"/>
    <lineage>
        <taxon>Bacteria</taxon>
        <taxon>Bacillati</taxon>
        <taxon>Actinomycetota</taxon>
        <taxon>Actinomycetes</taxon>
        <taxon>Kitasatosporales</taxon>
        <taxon>Streptomycetaceae</taxon>
        <taxon>Actinacidiphila</taxon>
    </lineage>
</organism>
<name>A0A9W4GZ85_9ACTN</name>
<feature type="signal peptide" evidence="1">
    <location>
        <begin position="1"/>
        <end position="32"/>
    </location>
</feature>
<protein>
    <submittedName>
        <fullName evidence="2">Uncharacterized protein</fullName>
    </submittedName>
</protein>
<dbReference type="EMBL" id="CAJVAX010000009">
    <property type="protein sequence ID" value="CAG7623853.1"/>
    <property type="molecule type" value="Genomic_DNA"/>
</dbReference>
<dbReference type="Proteomes" id="UP001153328">
    <property type="component" value="Unassembled WGS sequence"/>
</dbReference>
<sequence>MKFALGRRAASLAAVAALTVTGMSLASGTAFAEDYFQLEGPHSVGIYNSPNTWNGKVANAPDFAPGGYLGAVCWTVGQSIDGLGDTWYQVYAELPAGSNVWQYWSGYVFAGYADGNAHSVNRDPGIPPC</sequence>
<accession>A0A9W4GZ85</accession>
<reference evidence="2" key="1">
    <citation type="submission" date="2021-06" db="EMBL/GenBank/DDBJ databases">
        <authorList>
            <person name="Arsene-Ploetze F."/>
        </authorList>
    </citation>
    <scope>NUCLEOTIDE SEQUENCE</scope>
    <source>
        <strain evidence="2">SBRY1</strain>
    </source>
</reference>